<feature type="compositionally biased region" description="Basic and acidic residues" evidence="1">
    <location>
        <begin position="105"/>
        <end position="122"/>
    </location>
</feature>
<dbReference type="GeneID" id="92206077"/>
<sequence length="274" mass="31649">MDAKSYLQSFGWSEGQPLREGGLRKPILVKHKKDTKGLGHDMNQADMWWEKLFDGQLKNLEVANGSNGPSFKQDQELVVRSLNKSLSPLYRMFVKGQGLSGTVGKTEHTREKHVVDSKKAAQDMESLTLERKRSRKHQNGGDVETATADLDSADKRCGYKLRKGQEKNDDEHIENKDDKKATSVKRKGKKSEEKRSKKADKDKRKKESESTKVLEPTNEAREKKDQKRKEKEEKKEKKKEKKKDAREKKEKKKKKRKSQDSADEELPKKMRKKG</sequence>
<gene>
    <name evidence="2" type="ORF">LODBEIA_P08810</name>
</gene>
<organism evidence="2 3">
    <name type="scientific">Lodderomyces beijingensis</name>
    <dbReference type="NCBI Taxonomy" id="1775926"/>
    <lineage>
        <taxon>Eukaryota</taxon>
        <taxon>Fungi</taxon>
        <taxon>Dikarya</taxon>
        <taxon>Ascomycota</taxon>
        <taxon>Saccharomycotina</taxon>
        <taxon>Pichiomycetes</taxon>
        <taxon>Debaryomycetaceae</taxon>
        <taxon>Candida/Lodderomyces clade</taxon>
        <taxon>Lodderomyces</taxon>
    </lineage>
</organism>
<evidence type="ECO:0008006" key="4">
    <source>
        <dbReference type="Google" id="ProtNLM"/>
    </source>
</evidence>
<evidence type="ECO:0000313" key="2">
    <source>
        <dbReference type="EMBL" id="CAK9436323.1"/>
    </source>
</evidence>
<name>A0ABP0ZES8_9ASCO</name>
<dbReference type="PANTHER" id="PTHR23149:SF26">
    <property type="entry name" value="PROTEIN TMA23"/>
    <property type="match status" value="1"/>
</dbReference>
<dbReference type="RefSeq" id="XP_066827819.1">
    <property type="nucleotide sequence ID" value="XM_066976850.1"/>
</dbReference>
<dbReference type="InterPro" id="IPR050656">
    <property type="entry name" value="PINX1"/>
</dbReference>
<evidence type="ECO:0000256" key="1">
    <source>
        <dbReference type="SAM" id="MobiDB-lite"/>
    </source>
</evidence>
<feature type="region of interest" description="Disordered" evidence="1">
    <location>
        <begin position="100"/>
        <end position="149"/>
    </location>
</feature>
<feature type="region of interest" description="Disordered" evidence="1">
    <location>
        <begin position="161"/>
        <end position="274"/>
    </location>
</feature>
<reference evidence="2 3" key="1">
    <citation type="submission" date="2024-03" db="EMBL/GenBank/DDBJ databases">
        <authorList>
            <person name="Brejova B."/>
        </authorList>
    </citation>
    <scope>NUCLEOTIDE SEQUENCE [LARGE SCALE GENOMIC DNA]</scope>
    <source>
        <strain evidence="2 3">CBS 14171</strain>
    </source>
</reference>
<keyword evidence="3" id="KW-1185">Reference proteome</keyword>
<dbReference type="Proteomes" id="UP001497383">
    <property type="component" value="Chromosome 1"/>
</dbReference>
<proteinExistence type="predicted"/>
<dbReference type="PANTHER" id="PTHR23149">
    <property type="entry name" value="G PATCH DOMAIN CONTAINING PROTEIN"/>
    <property type="match status" value="1"/>
</dbReference>
<accession>A0ABP0ZES8</accession>
<dbReference type="EMBL" id="OZ022405">
    <property type="protein sequence ID" value="CAK9436323.1"/>
    <property type="molecule type" value="Genomic_DNA"/>
</dbReference>
<evidence type="ECO:0000313" key="3">
    <source>
        <dbReference type="Proteomes" id="UP001497383"/>
    </source>
</evidence>
<feature type="compositionally biased region" description="Basic and acidic residues" evidence="1">
    <location>
        <begin position="190"/>
        <end position="235"/>
    </location>
</feature>
<feature type="compositionally biased region" description="Basic and acidic residues" evidence="1">
    <location>
        <begin position="161"/>
        <end position="181"/>
    </location>
</feature>
<protein>
    <recommendedName>
        <fullName evidence="4">G-patch domain-containing protein</fullName>
    </recommendedName>
</protein>